<evidence type="ECO:0000256" key="3">
    <source>
        <dbReference type="HAMAP-Rule" id="MF_01384"/>
    </source>
</evidence>
<accession>A0A0M5IIE2</accession>
<keyword evidence="2 3" id="KW-0143">Chaperone</keyword>
<proteinExistence type="inferred from homology"/>
<organism evidence="4 5">
    <name type="scientific">Corynebacterium deserti GIMN1.010</name>
    <dbReference type="NCBI Taxonomy" id="931089"/>
    <lineage>
        <taxon>Bacteria</taxon>
        <taxon>Bacillati</taxon>
        <taxon>Actinomycetota</taxon>
        <taxon>Actinomycetes</taxon>
        <taxon>Mycobacteriales</taxon>
        <taxon>Corynebacteriaceae</taxon>
        <taxon>Corynebacterium</taxon>
    </lineage>
</organism>
<comment type="subcellular location">
    <subcellularLocation>
        <location evidence="3">Cytoplasm</location>
    </subcellularLocation>
</comment>
<evidence type="ECO:0000313" key="5">
    <source>
        <dbReference type="Proteomes" id="UP000068067"/>
    </source>
</evidence>
<dbReference type="GO" id="GO:0005737">
    <property type="term" value="C:cytoplasm"/>
    <property type="evidence" value="ECO:0007669"/>
    <property type="project" value="UniProtKB-SubCell"/>
</dbReference>
<evidence type="ECO:0000256" key="2">
    <source>
        <dbReference type="ARBA" id="ARBA00023186"/>
    </source>
</evidence>
<keyword evidence="5" id="KW-1185">Reference proteome</keyword>
<dbReference type="Proteomes" id="UP000068067">
    <property type="component" value="Chromosome"/>
</dbReference>
<keyword evidence="3" id="KW-0996">Nickel insertion</keyword>
<protein>
    <recommendedName>
        <fullName evidence="3">Urease accessory protein UreD</fullName>
    </recommendedName>
</protein>
<dbReference type="OrthoDB" id="9807968at2"/>
<dbReference type="STRING" id="931089.CDES_00455"/>
<evidence type="ECO:0000256" key="1">
    <source>
        <dbReference type="ARBA" id="ARBA00007177"/>
    </source>
</evidence>
<dbReference type="AlphaFoldDB" id="A0A0M5IIE2"/>
<dbReference type="GO" id="GO:0016151">
    <property type="term" value="F:nickel cation binding"/>
    <property type="evidence" value="ECO:0007669"/>
    <property type="project" value="UniProtKB-UniRule"/>
</dbReference>
<name>A0A0M5IIE2_9CORY</name>
<comment type="function">
    <text evidence="3">Required for maturation of urease via the functional incorporation of the urease nickel metallocenter.</text>
</comment>
<sequence length="285" mass="31585">MTAAHKNIQKNILRLAIDEHGPGNKSRGVEQFHEGALRVIRPHYLDDSGQVAYTIVAVGGGFLGGDVYEQEFIVRENAQALITTQAATKIYRTPQGPASQFTTVEVGENAVLEYLADQTIAYREATYHQATNVRLHPTATFVMSEQITPGWHPNGEQFTYDELRLHTEITDSTTGRLLLLDNLLMRPNVRRGSFGWTDGYTHFGQMMVVGVGVDKQFVASLNAYLADDPAVYGAANLLSAPGTTLRGALLRTLANRTQDLVELHEYVANEVRAWRGQGPVNLRKY</sequence>
<comment type="similarity">
    <text evidence="1 3">Belongs to the UreD family.</text>
</comment>
<dbReference type="PATRIC" id="fig|931089.4.peg.85"/>
<evidence type="ECO:0000313" key="4">
    <source>
        <dbReference type="EMBL" id="ALC04574.1"/>
    </source>
</evidence>
<dbReference type="KEGG" id="cdx:CDES_00455"/>
<dbReference type="PANTHER" id="PTHR33643:SF1">
    <property type="entry name" value="UREASE ACCESSORY PROTEIN D"/>
    <property type="match status" value="1"/>
</dbReference>
<dbReference type="EMBL" id="CP009220">
    <property type="protein sequence ID" value="ALC04574.1"/>
    <property type="molecule type" value="Genomic_DNA"/>
</dbReference>
<reference evidence="4 5" key="1">
    <citation type="submission" date="2014-08" db="EMBL/GenBank/DDBJ databases">
        <title>Complete genome sequence of Corynebacterium deserti GIMN1.010 (=DSM 45689), isolated from desert sand in western China.</title>
        <authorList>
            <person name="Ruckert C."/>
            <person name="Albersmeier A."/>
            <person name="Kalinowski J."/>
        </authorList>
    </citation>
    <scope>NUCLEOTIDE SEQUENCE [LARGE SCALE GENOMIC DNA]</scope>
    <source>
        <strain evidence="4 5">GIMN1.010</strain>
    </source>
</reference>
<dbReference type="HAMAP" id="MF_01384">
    <property type="entry name" value="UreD"/>
    <property type="match status" value="1"/>
</dbReference>
<dbReference type="Pfam" id="PF01774">
    <property type="entry name" value="UreD"/>
    <property type="match status" value="1"/>
</dbReference>
<comment type="subunit">
    <text evidence="3">UreD, UreF and UreG form a complex that acts as a GTP-hydrolysis-dependent molecular chaperone, activating the urease apoprotein by helping to assemble the nickel containing metallocenter of UreC. The UreE protein probably delivers the nickel.</text>
</comment>
<gene>
    <name evidence="4" type="primary">ureD1</name>
    <name evidence="3" type="synonym">ureD</name>
    <name evidence="4" type="ORF">CDES_00455</name>
</gene>
<dbReference type="InterPro" id="IPR002669">
    <property type="entry name" value="UreD"/>
</dbReference>
<dbReference type="PANTHER" id="PTHR33643">
    <property type="entry name" value="UREASE ACCESSORY PROTEIN D"/>
    <property type="match status" value="1"/>
</dbReference>
<keyword evidence="3" id="KW-0963">Cytoplasm</keyword>
<dbReference type="RefSeq" id="WP_053543783.1">
    <property type="nucleotide sequence ID" value="NZ_CP009220.1"/>
</dbReference>